<dbReference type="Pfam" id="PF00037">
    <property type="entry name" value="Fer4"/>
    <property type="match status" value="2"/>
</dbReference>
<dbReference type="SUPFAM" id="SSF54862">
    <property type="entry name" value="4Fe-4S ferredoxins"/>
    <property type="match status" value="1"/>
</dbReference>
<feature type="domain" description="4Fe-4S ferredoxin-type" evidence="4">
    <location>
        <begin position="90"/>
        <end position="119"/>
    </location>
</feature>
<keyword evidence="3" id="KW-0411">Iron-sulfur</keyword>
<keyword evidence="1" id="KW-0479">Metal-binding</keyword>
<sequence length="288" mass="31708">MYISVLSGKGGTGKTTISTNLASYLAQKGYKTRYLDFDVEEPNGFIFLKPDVSETEEVKVKVPKVDEDLCKHCGACANHCNFNALAVTKQKVLVFEKLCHSCGLCSVVCPVDAIEEVDREIGKIEIGKMNNLEAIRGVLNIGEPMGIPIIKQLREHVSDDYINIVDSPPGSSCSVVNSVEDSDYSILVTEPTEFGLHDLRIAVEVIKQMNIPFGVVINKSDENDDIIEDYCKEEGCEILGKIPFSKDIASKYSKGQLLFHENDKVAEEMDKIVSKVLGGSQNEANSCY</sequence>
<dbReference type="OrthoDB" id="9778602at2"/>
<name>R1CRQ3_9FIRM</name>
<dbReference type="STRING" id="1304284.L21TH_0577"/>
<reference evidence="5 6" key="1">
    <citation type="journal article" date="2015" name="Geomicrobiol. J.">
        <title>Caldisalinibacter kiritimatiensis gen. nov., sp. nov., a moderately thermohalophilic thiosulfate-reducing bacterium from a hypersaline microbial mat.</title>
        <authorList>
            <person name="Ben Hania W."/>
            <person name="Joseph M."/>
            <person name="Fiebig A."/>
            <person name="Bunk B."/>
            <person name="Klenk H.-P."/>
            <person name="Fardeau M.-L."/>
            <person name="Spring S."/>
        </authorList>
    </citation>
    <scope>NUCLEOTIDE SEQUENCE [LARGE SCALE GENOMIC DNA]</scope>
    <source>
        <strain evidence="5 6">L21-TH-D2</strain>
    </source>
</reference>
<organism evidence="5 6">
    <name type="scientific">Caldisalinibacter kiritimatiensis</name>
    <dbReference type="NCBI Taxonomy" id="1304284"/>
    <lineage>
        <taxon>Bacteria</taxon>
        <taxon>Bacillati</taxon>
        <taxon>Bacillota</taxon>
        <taxon>Tissierellia</taxon>
        <taxon>Tissierellales</taxon>
        <taxon>Thermohalobacteraceae</taxon>
        <taxon>Caldisalinibacter</taxon>
    </lineage>
</organism>
<dbReference type="GO" id="GO:0051536">
    <property type="term" value="F:iron-sulfur cluster binding"/>
    <property type="evidence" value="ECO:0007669"/>
    <property type="project" value="UniProtKB-KW"/>
</dbReference>
<feature type="domain" description="4Fe-4S ferredoxin-type" evidence="4">
    <location>
        <begin position="61"/>
        <end position="89"/>
    </location>
</feature>
<dbReference type="PANTHER" id="PTHR43063">
    <property type="entry name" value="4FE-4S CLUSTER CONTAINING PARA FAMILY ATPASE PROTEIN"/>
    <property type="match status" value="1"/>
</dbReference>
<accession>R1CRQ3</accession>
<evidence type="ECO:0000313" key="6">
    <source>
        <dbReference type="Proteomes" id="UP000013378"/>
    </source>
</evidence>
<evidence type="ECO:0000259" key="4">
    <source>
        <dbReference type="PROSITE" id="PS51379"/>
    </source>
</evidence>
<dbReference type="Proteomes" id="UP000013378">
    <property type="component" value="Unassembled WGS sequence"/>
</dbReference>
<dbReference type="InterPro" id="IPR027417">
    <property type="entry name" value="P-loop_NTPase"/>
</dbReference>
<dbReference type="PROSITE" id="PS51379">
    <property type="entry name" value="4FE4S_FER_2"/>
    <property type="match status" value="2"/>
</dbReference>
<dbReference type="InterPro" id="IPR017900">
    <property type="entry name" value="4Fe4S_Fe_S_CS"/>
</dbReference>
<dbReference type="eggNOG" id="COG1149">
    <property type="taxonomic scope" value="Bacteria"/>
</dbReference>
<dbReference type="CDD" id="cd03110">
    <property type="entry name" value="SIMIBI_bact_arch"/>
    <property type="match status" value="1"/>
</dbReference>
<evidence type="ECO:0000313" key="5">
    <source>
        <dbReference type="EMBL" id="EOD01356.1"/>
    </source>
</evidence>
<dbReference type="AlphaFoldDB" id="R1CRQ3"/>
<dbReference type="PANTHER" id="PTHR43063:SF1">
    <property type="entry name" value="4FE-4S CLUSTER CONTAINING PARA FAMILY ATPASE PROTEIN"/>
    <property type="match status" value="1"/>
</dbReference>
<dbReference type="RefSeq" id="WP_006308490.1">
    <property type="nucleotide sequence ID" value="NZ_ARZA01000065.1"/>
</dbReference>
<evidence type="ECO:0000256" key="3">
    <source>
        <dbReference type="ARBA" id="ARBA00023014"/>
    </source>
</evidence>
<dbReference type="InterPro" id="IPR002586">
    <property type="entry name" value="CobQ/CobB/MinD/ParA_Nub-bd_dom"/>
</dbReference>
<keyword evidence="6" id="KW-1185">Reference proteome</keyword>
<proteinExistence type="predicted"/>
<dbReference type="PATRIC" id="fig|1304284.3.peg.566"/>
<dbReference type="PROSITE" id="PS00198">
    <property type="entry name" value="4FE4S_FER_1"/>
    <property type="match status" value="1"/>
</dbReference>
<evidence type="ECO:0000256" key="1">
    <source>
        <dbReference type="ARBA" id="ARBA00022723"/>
    </source>
</evidence>
<dbReference type="GO" id="GO:0046872">
    <property type="term" value="F:metal ion binding"/>
    <property type="evidence" value="ECO:0007669"/>
    <property type="project" value="UniProtKB-KW"/>
</dbReference>
<protein>
    <submittedName>
        <fullName evidence="5">CobQ/CobB/MinD/ParA family protein</fullName>
    </submittedName>
</protein>
<dbReference type="InterPro" id="IPR017896">
    <property type="entry name" value="4Fe4S_Fe-S-bd"/>
</dbReference>
<comment type="caution">
    <text evidence="5">The sequence shown here is derived from an EMBL/GenBank/DDBJ whole genome shotgun (WGS) entry which is preliminary data.</text>
</comment>
<dbReference type="Pfam" id="PF01656">
    <property type="entry name" value="CbiA"/>
    <property type="match status" value="1"/>
</dbReference>
<keyword evidence="2" id="KW-0408">Iron</keyword>
<dbReference type="Gene3D" id="3.40.50.300">
    <property type="entry name" value="P-loop containing nucleotide triphosphate hydrolases"/>
    <property type="match status" value="1"/>
</dbReference>
<dbReference type="SUPFAM" id="SSF52540">
    <property type="entry name" value="P-loop containing nucleoside triphosphate hydrolases"/>
    <property type="match status" value="1"/>
</dbReference>
<evidence type="ECO:0000256" key="2">
    <source>
        <dbReference type="ARBA" id="ARBA00023004"/>
    </source>
</evidence>
<gene>
    <name evidence="5" type="ORF">L21TH_0577</name>
</gene>
<dbReference type="EMBL" id="ARZA01000065">
    <property type="protein sequence ID" value="EOD01356.1"/>
    <property type="molecule type" value="Genomic_DNA"/>
</dbReference>
<dbReference type="Gene3D" id="3.30.70.20">
    <property type="match status" value="1"/>
</dbReference>